<sequence>MEYTGAQLSWPQDEAKEADDCPADAEAEAKKQHRKIQNRKNQRAHRLRLKGRVSGIAQLSRPFQVRSWRLDELDYCPKEISLASERATTTRISPRPPQMYGAISPSTAERPVVIRRSPPTPHVHQTLIFDRRCFTFPLSSDHLLHLIHYNVFRALISNKRTLNTVPTVPINPAMCIIDRPCRDDTTLYPLKHDIPPCLVPTTLQQTHYHSTWINVIPFPRVRDNLIRYEGRFDPWELMQDLVGELISSTPAPQQRGTPIPATLPEAGRPITILSASDTDEVTTGRKGLIVWGEPHEMQNWEATPGFLAKWTWAVEGCEELVEISNHWRMKRGEEPMRFPMWRSYLPPSLTCSAR</sequence>
<dbReference type="PANTHER" id="PTHR38116">
    <property type="entry name" value="CHROMOSOME 7, WHOLE GENOME SHOTGUN SEQUENCE"/>
    <property type="match status" value="1"/>
</dbReference>
<feature type="region of interest" description="Disordered" evidence="1">
    <location>
        <begin position="1"/>
        <end position="44"/>
    </location>
</feature>
<evidence type="ECO:0000313" key="2">
    <source>
        <dbReference type="EMBL" id="GCB25845.1"/>
    </source>
</evidence>
<name>A0A401L2U6_ASPAW</name>
<dbReference type="CDD" id="cd14688">
    <property type="entry name" value="bZIP_YAP"/>
    <property type="match status" value="1"/>
</dbReference>
<evidence type="ECO:0000256" key="1">
    <source>
        <dbReference type="SAM" id="MobiDB-lite"/>
    </source>
</evidence>
<evidence type="ECO:0000313" key="3">
    <source>
        <dbReference type="Proteomes" id="UP000286921"/>
    </source>
</evidence>
<organism evidence="2 3">
    <name type="scientific">Aspergillus awamori</name>
    <name type="common">Black koji mold</name>
    <dbReference type="NCBI Taxonomy" id="105351"/>
    <lineage>
        <taxon>Eukaryota</taxon>
        <taxon>Fungi</taxon>
        <taxon>Dikarya</taxon>
        <taxon>Ascomycota</taxon>
        <taxon>Pezizomycotina</taxon>
        <taxon>Eurotiomycetes</taxon>
        <taxon>Eurotiomycetidae</taxon>
        <taxon>Eurotiales</taxon>
        <taxon>Aspergillaceae</taxon>
        <taxon>Aspergillus</taxon>
    </lineage>
</organism>
<dbReference type="Proteomes" id="UP000286921">
    <property type="component" value="Unassembled WGS sequence"/>
</dbReference>
<accession>A0A401L2U6</accession>
<reference evidence="2 3" key="1">
    <citation type="submission" date="2016-09" db="EMBL/GenBank/DDBJ databases">
        <title>Aspergillus awamori IFM 58123T.</title>
        <authorList>
            <person name="Kusuya Y."/>
            <person name="Shimizu M."/>
            <person name="Takahashi H."/>
            <person name="Yaguchi T."/>
        </authorList>
    </citation>
    <scope>NUCLEOTIDE SEQUENCE [LARGE SCALE GENOMIC DNA]</scope>
    <source>
        <strain evidence="2 3">IFM 58123</strain>
    </source>
</reference>
<dbReference type="InterPro" id="IPR021833">
    <property type="entry name" value="DUF3425"/>
</dbReference>
<dbReference type="Pfam" id="PF11905">
    <property type="entry name" value="DUF3425"/>
    <property type="match status" value="1"/>
</dbReference>
<keyword evidence="3" id="KW-1185">Reference proteome</keyword>
<dbReference type="PANTHER" id="PTHR38116:SF1">
    <property type="entry name" value="BZIP DOMAIN-CONTAINING PROTEIN"/>
    <property type="match status" value="1"/>
</dbReference>
<feature type="compositionally biased region" description="Basic residues" evidence="1">
    <location>
        <begin position="31"/>
        <end position="44"/>
    </location>
</feature>
<proteinExistence type="predicted"/>
<dbReference type="AlphaFoldDB" id="A0A401L2U6"/>
<feature type="compositionally biased region" description="Polar residues" evidence="1">
    <location>
        <begin position="1"/>
        <end position="10"/>
    </location>
</feature>
<protein>
    <recommendedName>
        <fullName evidence="4">BZIP domain-containing protein</fullName>
    </recommendedName>
</protein>
<comment type="caution">
    <text evidence="2">The sequence shown here is derived from an EMBL/GenBank/DDBJ whole genome shotgun (WGS) entry which is preliminary data.</text>
</comment>
<gene>
    <name evidence="2" type="ORF">AAWM_08730</name>
</gene>
<dbReference type="EMBL" id="BDHI01000022">
    <property type="protein sequence ID" value="GCB25845.1"/>
    <property type="molecule type" value="Genomic_DNA"/>
</dbReference>
<evidence type="ECO:0008006" key="4">
    <source>
        <dbReference type="Google" id="ProtNLM"/>
    </source>
</evidence>